<dbReference type="PANTHER" id="PTHR28633">
    <property type="entry name" value="HERMANSKY-PUDLAK SYNDROME 3 PROTEIN"/>
    <property type="match status" value="1"/>
</dbReference>
<protein>
    <submittedName>
        <fullName evidence="3">Hermansky-Pudlak syndrome 3 protein-like</fullName>
    </submittedName>
</protein>
<dbReference type="PANTHER" id="PTHR28633:SF1">
    <property type="entry name" value="BLOC-2 COMPLEX MEMBER HPS3"/>
    <property type="match status" value="1"/>
</dbReference>
<keyword evidence="4" id="KW-1185">Reference proteome</keyword>
<dbReference type="STRING" id="6573.A0A210PML6"/>
<feature type="domain" description="BLOC-2 complex member HPS3 N-terminal" evidence="1">
    <location>
        <begin position="436"/>
        <end position="553"/>
    </location>
</feature>
<evidence type="ECO:0000259" key="2">
    <source>
        <dbReference type="Pfam" id="PF14763"/>
    </source>
</evidence>
<feature type="domain" description="BLOC-2 complex member HPS3 C-terminal" evidence="2">
    <location>
        <begin position="967"/>
        <end position="1119"/>
    </location>
</feature>
<dbReference type="InterPro" id="IPR029438">
    <property type="entry name" value="HPS3_C"/>
</dbReference>
<comment type="caution">
    <text evidence="3">The sequence shown here is derived from an EMBL/GenBank/DDBJ whole genome shotgun (WGS) entry which is preliminary data.</text>
</comment>
<feature type="domain" description="BLOC-2 complex member HPS3 C-terminal" evidence="2">
    <location>
        <begin position="568"/>
        <end position="930"/>
    </location>
</feature>
<evidence type="ECO:0000313" key="4">
    <source>
        <dbReference type="Proteomes" id="UP000242188"/>
    </source>
</evidence>
<gene>
    <name evidence="3" type="ORF">KP79_PYT21376</name>
</gene>
<dbReference type="InterPro" id="IPR017216">
    <property type="entry name" value="HPS3"/>
</dbReference>
<organism evidence="3 4">
    <name type="scientific">Mizuhopecten yessoensis</name>
    <name type="common">Japanese scallop</name>
    <name type="synonym">Patinopecten yessoensis</name>
    <dbReference type="NCBI Taxonomy" id="6573"/>
    <lineage>
        <taxon>Eukaryota</taxon>
        <taxon>Metazoa</taxon>
        <taxon>Spiralia</taxon>
        <taxon>Lophotrochozoa</taxon>
        <taxon>Mollusca</taxon>
        <taxon>Bivalvia</taxon>
        <taxon>Autobranchia</taxon>
        <taxon>Pteriomorphia</taxon>
        <taxon>Pectinida</taxon>
        <taxon>Pectinoidea</taxon>
        <taxon>Pectinidae</taxon>
        <taxon>Mizuhopecten</taxon>
    </lineage>
</organism>
<dbReference type="OrthoDB" id="10255480at2759"/>
<dbReference type="InterPro" id="IPR029437">
    <property type="entry name" value="HPS3_N"/>
</dbReference>
<reference evidence="3 4" key="1">
    <citation type="journal article" date="2017" name="Nat. Ecol. Evol.">
        <title>Scallop genome provides insights into evolution of bilaterian karyotype and development.</title>
        <authorList>
            <person name="Wang S."/>
            <person name="Zhang J."/>
            <person name="Jiao W."/>
            <person name="Li J."/>
            <person name="Xun X."/>
            <person name="Sun Y."/>
            <person name="Guo X."/>
            <person name="Huan P."/>
            <person name="Dong B."/>
            <person name="Zhang L."/>
            <person name="Hu X."/>
            <person name="Sun X."/>
            <person name="Wang J."/>
            <person name="Zhao C."/>
            <person name="Wang Y."/>
            <person name="Wang D."/>
            <person name="Huang X."/>
            <person name="Wang R."/>
            <person name="Lv J."/>
            <person name="Li Y."/>
            <person name="Zhang Z."/>
            <person name="Liu B."/>
            <person name="Lu W."/>
            <person name="Hui Y."/>
            <person name="Liang J."/>
            <person name="Zhou Z."/>
            <person name="Hou R."/>
            <person name="Li X."/>
            <person name="Liu Y."/>
            <person name="Li H."/>
            <person name="Ning X."/>
            <person name="Lin Y."/>
            <person name="Zhao L."/>
            <person name="Xing Q."/>
            <person name="Dou J."/>
            <person name="Li Y."/>
            <person name="Mao J."/>
            <person name="Guo H."/>
            <person name="Dou H."/>
            <person name="Li T."/>
            <person name="Mu C."/>
            <person name="Jiang W."/>
            <person name="Fu Q."/>
            <person name="Fu X."/>
            <person name="Miao Y."/>
            <person name="Liu J."/>
            <person name="Yu Q."/>
            <person name="Li R."/>
            <person name="Liao H."/>
            <person name="Li X."/>
            <person name="Kong Y."/>
            <person name="Jiang Z."/>
            <person name="Chourrout D."/>
            <person name="Li R."/>
            <person name="Bao Z."/>
        </authorList>
    </citation>
    <scope>NUCLEOTIDE SEQUENCE [LARGE SCALE GENOMIC DNA]</scope>
    <source>
        <strain evidence="3 4">PY_sf001</strain>
    </source>
</reference>
<dbReference type="Pfam" id="PF14761">
    <property type="entry name" value="HPS3_N"/>
    <property type="match status" value="2"/>
</dbReference>
<evidence type="ECO:0000313" key="3">
    <source>
        <dbReference type="EMBL" id="OWF37717.1"/>
    </source>
</evidence>
<feature type="domain" description="BLOC-2 complex member HPS3 N-terminal" evidence="1">
    <location>
        <begin position="3"/>
        <end position="231"/>
    </location>
</feature>
<dbReference type="GO" id="GO:0005737">
    <property type="term" value="C:cytoplasm"/>
    <property type="evidence" value="ECO:0007669"/>
    <property type="project" value="TreeGrafter"/>
</dbReference>
<dbReference type="AlphaFoldDB" id="A0A210PML6"/>
<accession>A0A210PML6</accession>
<sequence length="1161" mass="130815">MVKVYKCHNFKSQSVVPVDGEPVAVFSSKHRVFVATQQCVIEVFVLDEQDPSGSKYTKTNSFSTEAPIEQLLYNETGGYVATRECKVSRKQKFYSVKIYLNWNVCTEDSRPIAHVRLAGGNQSVKPSNKVPEWMDVIDIPCKYAVSSISTCSRTGNLAVASENGIYLYHLVEKTVPNSDNTFLDVVLFLQLDWSFTVDQITLCEDFVGVSSEKEIQIVRILYSDKSFGRLAIDDAETSRAARSVSTESFRIANRKTSSSIMNPLFLNDKDSSVVSQFSNVGSRSSSTPSPALSNSSVTKSIADSFSCILDDENFVQWKFEDIDLPRNELSGNKRQELFRDTKTVHLKGLTDLMCRDLLLADPPKITDLRGGGHMTFGDVKVETLLYKRWNIQDVDGGWRHMQMVPTYLAKNERFSLADRTGTIPVHSSTFSDLVGVSVLISGDTSGFLYSLWPHNCLLTEYKYTKPAKQIWAEGELMYVLTDNGLETYTCRASASAVFSMEDYASPTKVFPSIKREVCLCGIHPFIGPRKLTVSDNHVILLAMMDSGARPDDNLWSLYALQKFSNSELYKEMIAFGSRYQQKNPDTYLSLLEEGHMILRSAMVTDLHGDCSGSPNSSSDLLQESAALLGEFYAMPRNMQWHLCLPYYLMSGLSLSDIVRQALQYKQHTKSTSAYCYGQGFLYYLNYVLFQDEEPFQLKEEEGDTVLDVCAEAVPDKLSRIILFSRLQTYTQEKTLSLLKHVLQQKYKPDEAKSGTDMLALSLLHLKSCDPESARLALAAVSQMELRQFCVNHHQLLHEDFQQLSPLSQLMRRHCPEVLIQCLIALHDIGTIPLDLAIKLLQGPSGYEEIHQNAHLKEYLELLINDEQRKYVFEDAVVLLCEIYIKCLVQWRPPCASLLVSPVSSAIGHLPKGDGHFGQRYAWLDHIPPLQGSKSIRQPCQYTITTHPTSARRSGATPCTQVKANISCSCFRCREDLLKLQSILCSPFTTLALVEKVMALLEEEIQGYDSLWMLCMLRLDHEKATKVVIDKYPVILADYGISIMQKDITKWKGFLNMMMATLQQQAEEPDQREPKYLEGLKGVFSWLASAMEPADFLNLLPGNGNVMFFLPFIATCYKKKQSRKLLSNIVTKGEHLKNIGDGIAMGTSDIGRHEDLLQGDHL</sequence>
<evidence type="ECO:0000259" key="1">
    <source>
        <dbReference type="Pfam" id="PF14761"/>
    </source>
</evidence>
<dbReference type="Proteomes" id="UP000242188">
    <property type="component" value="Unassembled WGS sequence"/>
</dbReference>
<dbReference type="Pfam" id="PF14763">
    <property type="entry name" value="HPS3_C"/>
    <property type="match status" value="2"/>
</dbReference>
<dbReference type="EMBL" id="NEDP02005583">
    <property type="protein sequence ID" value="OWF37717.1"/>
    <property type="molecule type" value="Genomic_DNA"/>
</dbReference>
<name>A0A210PML6_MIZYE</name>
<proteinExistence type="predicted"/>